<evidence type="ECO:0000313" key="13">
    <source>
        <dbReference type="EMBL" id="MCJ1960691.1"/>
    </source>
</evidence>
<evidence type="ECO:0000256" key="4">
    <source>
        <dbReference type="ARBA" id="ARBA00022573"/>
    </source>
</evidence>
<gene>
    <name evidence="13" type="ORF">MTR65_08370</name>
</gene>
<dbReference type="SUPFAM" id="SSF52317">
    <property type="entry name" value="Class I glutamine amidotransferase-like"/>
    <property type="match status" value="1"/>
</dbReference>
<dbReference type="Pfam" id="PF01656">
    <property type="entry name" value="CbiA"/>
    <property type="match status" value="1"/>
</dbReference>
<dbReference type="InterPro" id="IPR004484">
    <property type="entry name" value="CbiA/CobB_synth"/>
</dbReference>
<keyword evidence="6" id="KW-0547">Nucleotide-binding</keyword>
<dbReference type="Gene3D" id="3.40.50.880">
    <property type="match status" value="1"/>
</dbReference>
<organism evidence="13 14">
    <name type="scientific">Novosphingobium mangrovi</name>
    <name type="common">ex Hu et al. 2023</name>
    <dbReference type="NCBI Taxonomy" id="2930094"/>
    <lineage>
        <taxon>Bacteria</taxon>
        <taxon>Pseudomonadati</taxon>
        <taxon>Pseudomonadota</taxon>
        <taxon>Alphaproteobacteria</taxon>
        <taxon>Sphingomonadales</taxon>
        <taxon>Sphingomonadaceae</taxon>
        <taxon>Novosphingobium</taxon>
    </lineage>
</organism>
<comment type="cofactor">
    <cofactor evidence="1">
        <name>Mg(2+)</name>
        <dbReference type="ChEBI" id="CHEBI:18420"/>
    </cofactor>
</comment>
<name>A0ABT0ABW4_9SPHN</name>
<proteinExistence type="inferred from homology"/>
<keyword evidence="9" id="KW-0315">Glutamine amidotransferase</keyword>
<evidence type="ECO:0000256" key="9">
    <source>
        <dbReference type="ARBA" id="ARBA00022962"/>
    </source>
</evidence>
<evidence type="ECO:0000259" key="11">
    <source>
        <dbReference type="Pfam" id="PF01656"/>
    </source>
</evidence>
<feature type="region of interest" description="Disordered" evidence="10">
    <location>
        <begin position="440"/>
        <end position="459"/>
    </location>
</feature>
<dbReference type="Pfam" id="PF07685">
    <property type="entry name" value="GATase_3"/>
    <property type="match status" value="1"/>
</dbReference>
<dbReference type="InterPro" id="IPR011698">
    <property type="entry name" value="GATase_3"/>
</dbReference>
<keyword evidence="14" id="KW-1185">Reference proteome</keyword>
<dbReference type="Proteomes" id="UP001162802">
    <property type="component" value="Unassembled WGS sequence"/>
</dbReference>
<evidence type="ECO:0000256" key="2">
    <source>
        <dbReference type="ARBA" id="ARBA00004953"/>
    </source>
</evidence>
<keyword evidence="7" id="KW-0067">ATP-binding</keyword>
<evidence type="ECO:0000313" key="14">
    <source>
        <dbReference type="Proteomes" id="UP001162802"/>
    </source>
</evidence>
<evidence type="ECO:0000256" key="7">
    <source>
        <dbReference type="ARBA" id="ARBA00022840"/>
    </source>
</evidence>
<evidence type="ECO:0000259" key="12">
    <source>
        <dbReference type="Pfam" id="PF07685"/>
    </source>
</evidence>
<dbReference type="NCBIfam" id="NF002204">
    <property type="entry name" value="PRK01077.1"/>
    <property type="match status" value="1"/>
</dbReference>
<dbReference type="SUPFAM" id="SSF52540">
    <property type="entry name" value="P-loop containing nucleoside triphosphate hydrolases"/>
    <property type="match status" value="1"/>
</dbReference>
<comment type="similarity">
    <text evidence="3">Belongs to the CobB/CobQ family. CobQ subfamily.</text>
</comment>
<dbReference type="PANTHER" id="PTHR43873">
    <property type="entry name" value="COBYRINATE A,C-DIAMIDE SYNTHASE"/>
    <property type="match status" value="1"/>
</dbReference>
<dbReference type="Gene3D" id="3.40.50.300">
    <property type="entry name" value="P-loop containing nucleotide triphosphate hydrolases"/>
    <property type="match status" value="1"/>
</dbReference>
<accession>A0ABT0ABW4</accession>
<reference evidence="13" key="1">
    <citation type="submission" date="2022-03" db="EMBL/GenBank/DDBJ databases">
        <title>Identification of a novel bacterium isolated from mangrove sediments.</title>
        <authorList>
            <person name="Pan X."/>
        </authorList>
    </citation>
    <scope>NUCLEOTIDE SEQUENCE</scope>
    <source>
        <strain evidence="13">B2637</strain>
    </source>
</reference>
<comment type="caution">
    <text evidence="13">The sequence shown here is derived from an EMBL/GenBank/DDBJ whole genome shotgun (WGS) entry which is preliminary data.</text>
</comment>
<evidence type="ECO:0000256" key="5">
    <source>
        <dbReference type="ARBA" id="ARBA00022598"/>
    </source>
</evidence>
<protein>
    <submittedName>
        <fullName evidence="13">Cobyrinate a,c-diamide synthase</fullName>
    </submittedName>
</protein>
<dbReference type="EMBL" id="JALHAT010000010">
    <property type="protein sequence ID" value="MCJ1960691.1"/>
    <property type="molecule type" value="Genomic_DNA"/>
</dbReference>
<dbReference type="InterPro" id="IPR027417">
    <property type="entry name" value="P-loop_NTPase"/>
</dbReference>
<comment type="pathway">
    <text evidence="2">Cofactor biosynthesis; adenosylcobalamin biosynthesis.</text>
</comment>
<evidence type="ECO:0000256" key="10">
    <source>
        <dbReference type="SAM" id="MobiDB-lite"/>
    </source>
</evidence>
<evidence type="ECO:0000256" key="6">
    <source>
        <dbReference type="ARBA" id="ARBA00022741"/>
    </source>
</evidence>
<dbReference type="PROSITE" id="PS51274">
    <property type="entry name" value="GATASE_COBBQ"/>
    <property type="match status" value="1"/>
</dbReference>
<sequence length="459" mass="48343">MSPCGPACDSAQCPALLVSAPASGQGKTLVTAALARRHRRAGRRVRVFKCGPDFLDPMILERASGAPVHQLDLFMVGEEECRRLLHEAARDADVILVEGVMGLYDGDPSAADLAARFGLPVLAVLDGSAMAQTFGALVLGLASYRSDTRLLGVLANRVGSARHGEMLEESLPAGIAWLGALARDPDLAFPERHLGLLQADEIADLDARLDRAATSLPDGADWLPEAVTFTPPAPRPVSARALEGHTVAVARDAAFGFIYPANIACLEALGARVSYFSPLEDTALPVCDAVWLPGGYPELHAKRLSANTSLIADLRRHHHAGKPILAECGGMLFCLDTLAPRESAPVAMAGLLPGHAALQPRLAALGLQEVTLKGGSLRGHTFHYSTMETPLSPIAQSRSPRGRAGEGVFASSRLTATYMHLYFASAPEATALLFQKSATRAGADSPADGTGRTLQPARA</sequence>
<keyword evidence="8" id="KW-0460">Magnesium</keyword>
<dbReference type="InterPro" id="IPR029062">
    <property type="entry name" value="Class_I_gatase-like"/>
</dbReference>
<dbReference type="InterPro" id="IPR002586">
    <property type="entry name" value="CobQ/CobB/MinD/ParA_Nub-bd_dom"/>
</dbReference>
<evidence type="ECO:0000256" key="1">
    <source>
        <dbReference type="ARBA" id="ARBA00001946"/>
    </source>
</evidence>
<dbReference type="PANTHER" id="PTHR43873:SF1">
    <property type="entry name" value="COBYRINATE A,C-DIAMIDE SYNTHASE"/>
    <property type="match status" value="1"/>
</dbReference>
<feature type="domain" description="CobB/CobQ-like glutamine amidotransferase" evidence="12">
    <location>
        <begin position="246"/>
        <end position="426"/>
    </location>
</feature>
<keyword evidence="4" id="KW-0169">Cobalamin biosynthesis</keyword>
<dbReference type="RefSeq" id="WP_243799073.1">
    <property type="nucleotide sequence ID" value="NZ_JALHAT010000010.1"/>
</dbReference>
<evidence type="ECO:0000256" key="8">
    <source>
        <dbReference type="ARBA" id="ARBA00022842"/>
    </source>
</evidence>
<dbReference type="CDD" id="cd03130">
    <property type="entry name" value="GATase1_CobB"/>
    <property type="match status" value="1"/>
</dbReference>
<evidence type="ECO:0000256" key="3">
    <source>
        <dbReference type="ARBA" id="ARBA00006205"/>
    </source>
</evidence>
<feature type="domain" description="CobQ/CobB/MinD/ParA nucleotide binding" evidence="11">
    <location>
        <begin position="18"/>
        <end position="193"/>
    </location>
</feature>
<keyword evidence="5" id="KW-0436">Ligase</keyword>